<feature type="domain" description="NAC" evidence="5">
    <location>
        <begin position="58"/>
        <end position="114"/>
    </location>
</feature>
<dbReference type="SUPFAM" id="SSF101941">
    <property type="entry name" value="NAC domain"/>
    <property type="match status" value="1"/>
</dbReference>
<evidence type="ECO:0000259" key="5">
    <source>
        <dbReference type="Pfam" id="PF02365"/>
    </source>
</evidence>
<gene>
    <name evidence="6" type="ORF">DCAF_LOCUS21303</name>
</gene>
<keyword evidence="7" id="KW-1185">Reference proteome</keyword>
<evidence type="ECO:0000256" key="3">
    <source>
        <dbReference type="ARBA" id="ARBA00023163"/>
    </source>
</evidence>
<dbReference type="AlphaFoldDB" id="A0AAV1SCN3"/>
<sequence>MGPTYIRDQWLWNDELLSEVDSVRELRVDVLDIEAHRKRYKRADQSKVTSRTMSSQTPVGYGFHPTDEELVNHYLRFKMHGGYEEEVSRIPEVNRDFVLCKLKKDPDEIIPTYEEGDSSFNATSGFENQNSNECYYPPTFEEGEYGARMASNFTNSEPEDDINQVQAHLQSFHGFDEGDYNLNAALQFSYGNMH</sequence>
<proteinExistence type="predicted"/>
<keyword evidence="1" id="KW-0805">Transcription regulation</keyword>
<dbReference type="InterPro" id="IPR036093">
    <property type="entry name" value="NAC_dom_sf"/>
</dbReference>
<dbReference type="InterPro" id="IPR003441">
    <property type="entry name" value="NAC-dom"/>
</dbReference>
<organism evidence="6 7">
    <name type="scientific">Dovyalis caffra</name>
    <dbReference type="NCBI Taxonomy" id="77055"/>
    <lineage>
        <taxon>Eukaryota</taxon>
        <taxon>Viridiplantae</taxon>
        <taxon>Streptophyta</taxon>
        <taxon>Embryophyta</taxon>
        <taxon>Tracheophyta</taxon>
        <taxon>Spermatophyta</taxon>
        <taxon>Magnoliopsida</taxon>
        <taxon>eudicotyledons</taxon>
        <taxon>Gunneridae</taxon>
        <taxon>Pentapetalae</taxon>
        <taxon>rosids</taxon>
        <taxon>fabids</taxon>
        <taxon>Malpighiales</taxon>
        <taxon>Salicaceae</taxon>
        <taxon>Flacourtieae</taxon>
        <taxon>Dovyalis</taxon>
    </lineage>
</organism>
<name>A0AAV1SCN3_9ROSI</name>
<evidence type="ECO:0000313" key="6">
    <source>
        <dbReference type="EMBL" id="CAK7348602.1"/>
    </source>
</evidence>
<keyword evidence="3" id="KW-0804">Transcription</keyword>
<keyword evidence="4" id="KW-0539">Nucleus</keyword>
<protein>
    <recommendedName>
        <fullName evidence="5">NAC domain-containing protein</fullName>
    </recommendedName>
</protein>
<comment type="caution">
    <text evidence="6">The sequence shown here is derived from an EMBL/GenBank/DDBJ whole genome shotgun (WGS) entry which is preliminary data.</text>
</comment>
<accession>A0AAV1SCN3</accession>
<reference evidence="6 7" key="1">
    <citation type="submission" date="2024-01" db="EMBL/GenBank/DDBJ databases">
        <authorList>
            <person name="Waweru B."/>
        </authorList>
    </citation>
    <scope>NUCLEOTIDE SEQUENCE [LARGE SCALE GENOMIC DNA]</scope>
</reference>
<dbReference type="GO" id="GO:0003677">
    <property type="term" value="F:DNA binding"/>
    <property type="evidence" value="ECO:0007669"/>
    <property type="project" value="UniProtKB-KW"/>
</dbReference>
<dbReference type="EMBL" id="CAWUPB010001173">
    <property type="protein sequence ID" value="CAK7348602.1"/>
    <property type="molecule type" value="Genomic_DNA"/>
</dbReference>
<dbReference type="Pfam" id="PF02365">
    <property type="entry name" value="NAM"/>
    <property type="match status" value="1"/>
</dbReference>
<evidence type="ECO:0000313" key="7">
    <source>
        <dbReference type="Proteomes" id="UP001314170"/>
    </source>
</evidence>
<dbReference type="Proteomes" id="UP001314170">
    <property type="component" value="Unassembled WGS sequence"/>
</dbReference>
<evidence type="ECO:0000256" key="1">
    <source>
        <dbReference type="ARBA" id="ARBA00023015"/>
    </source>
</evidence>
<dbReference type="GO" id="GO:0006355">
    <property type="term" value="P:regulation of DNA-templated transcription"/>
    <property type="evidence" value="ECO:0007669"/>
    <property type="project" value="InterPro"/>
</dbReference>
<evidence type="ECO:0000256" key="4">
    <source>
        <dbReference type="ARBA" id="ARBA00023242"/>
    </source>
</evidence>
<keyword evidence="2" id="KW-0238">DNA-binding</keyword>
<evidence type="ECO:0000256" key="2">
    <source>
        <dbReference type="ARBA" id="ARBA00023125"/>
    </source>
</evidence>